<feature type="region of interest" description="Disordered" evidence="1">
    <location>
        <begin position="154"/>
        <end position="210"/>
    </location>
</feature>
<feature type="compositionally biased region" description="Basic and acidic residues" evidence="1">
    <location>
        <begin position="154"/>
        <end position="168"/>
    </location>
</feature>
<dbReference type="Proteomes" id="UP001589536">
    <property type="component" value="Unassembled WGS sequence"/>
</dbReference>
<dbReference type="InterPro" id="IPR001387">
    <property type="entry name" value="Cro/C1-type_HTH"/>
</dbReference>
<keyword evidence="4" id="KW-1185">Reference proteome</keyword>
<keyword evidence="2" id="KW-0812">Transmembrane</keyword>
<feature type="compositionally biased region" description="Basic and acidic residues" evidence="1">
    <location>
        <begin position="191"/>
        <end position="210"/>
    </location>
</feature>
<feature type="compositionally biased region" description="Gly residues" evidence="1">
    <location>
        <begin position="176"/>
        <end position="186"/>
    </location>
</feature>
<evidence type="ECO:0000313" key="4">
    <source>
        <dbReference type="Proteomes" id="UP001589536"/>
    </source>
</evidence>
<feature type="transmembrane region" description="Helical" evidence="2">
    <location>
        <begin position="50"/>
        <end position="69"/>
    </location>
</feature>
<evidence type="ECO:0000256" key="1">
    <source>
        <dbReference type="SAM" id="MobiDB-lite"/>
    </source>
</evidence>
<organism evidence="3 4">
    <name type="scientific">Arthrobacter methylotrophus</name>
    <dbReference type="NCBI Taxonomy" id="121291"/>
    <lineage>
        <taxon>Bacteria</taxon>
        <taxon>Bacillati</taxon>
        <taxon>Actinomycetota</taxon>
        <taxon>Actinomycetes</taxon>
        <taxon>Micrococcales</taxon>
        <taxon>Micrococcaceae</taxon>
        <taxon>Arthrobacter</taxon>
    </lineage>
</organism>
<protein>
    <submittedName>
        <fullName evidence="3">DUF2637 domain-containing protein</fullName>
    </submittedName>
</protein>
<dbReference type="InterPro" id="IPR021235">
    <property type="entry name" value="DUF2637"/>
</dbReference>
<proteinExistence type="predicted"/>
<name>A0ABV5UNN4_9MICC</name>
<dbReference type="SUPFAM" id="SSF46689">
    <property type="entry name" value="Homeodomain-like"/>
    <property type="match status" value="1"/>
</dbReference>
<evidence type="ECO:0000256" key="2">
    <source>
        <dbReference type="SAM" id="Phobius"/>
    </source>
</evidence>
<feature type="transmembrane region" description="Helical" evidence="2">
    <location>
        <begin position="81"/>
        <end position="101"/>
    </location>
</feature>
<dbReference type="CDD" id="cd00093">
    <property type="entry name" value="HTH_XRE"/>
    <property type="match status" value="1"/>
</dbReference>
<feature type="transmembrane region" description="Helical" evidence="2">
    <location>
        <begin position="12"/>
        <end position="44"/>
    </location>
</feature>
<dbReference type="Pfam" id="PF10935">
    <property type="entry name" value="DUF2637"/>
    <property type="match status" value="1"/>
</dbReference>
<keyword evidence="2" id="KW-0472">Membrane</keyword>
<sequence>MTSRIEPDSQKMVLLSLTLVGILATASFTLSFLGLIQAAAWAGIPEMLRWLVPIVVDSTILVYAIAASVQRARGESTTLSWMAIGFFTLVSVLANAAHVLAPAGTPTEMNSTVVFGACLAAIMPVSLFFATETTVNLVVAPAYGSVAQRRKRARDQVVRADQMDHSKDQWTTSGGPRKGPLGGPANGPGVDHSKDHLRTTPKTRTEVDPAKVRELAAEKLSQRAIAQRLGCSKTTVARILAEASEPVPAH</sequence>
<accession>A0ABV5UNN4</accession>
<reference evidence="3 4" key="1">
    <citation type="submission" date="2024-09" db="EMBL/GenBank/DDBJ databases">
        <authorList>
            <person name="Sun Q."/>
            <person name="Mori K."/>
        </authorList>
    </citation>
    <scope>NUCLEOTIDE SEQUENCE [LARGE SCALE GENOMIC DNA]</scope>
    <source>
        <strain evidence="3 4">JCM 13519</strain>
    </source>
</reference>
<evidence type="ECO:0000313" key="3">
    <source>
        <dbReference type="EMBL" id="MFB9714126.1"/>
    </source>
</evidence>
<keyword evidence="2" id="KW-1133">Transmembrane helix</keyword>
<gene>
    <name evidence="3" type="ORF">ACFFPI_08135</name>
</gene>
<dbReference type="InterPro" id="IPR009057">
    <property type="entry name" value="Homeodomain-like_sf"/>
</dbReference>
<dbReference type="Gene3D" id="1.10.10.60">
    <property type="entry name" value="Homeodomain-like"/>
    <property type="match status" value="1"/>
</dbReference>
<dbReference type="EMBL" id="JBHMBH010000019">
    <property type="protein sequence ID" value="MFB9714126.1"/>
    <property type="molecule type" value="Genomic_DNA"/>
</dbReference>
<comment type="caution">
    <text evidence="3">The sequence shown here is derived from an EMBL/GenBank/DDBJ whole genome shotgun (WGS) entry which is preliminary data.</text>
</comment>
<feature type="transmembrane region" description="Helical" evidence="2">
    <location>
        <begin position="113"/>
        <end position="144"/>
    </location>
</feature>
<dbReference type="RefSeq" id="WP_345043468.1">
    <property type="nucleotide sequence ID" value="NZ_BAABED010000001.1"/>
</dbReference>